<proteinExistence type="inferred from homology"/>
<dbReference type="InterPro" id="IPR010310">
    <property type="entry name" value="T7SS_ESAT-6-like"/>
</dbReference>
<accession>A0A4Q7JA20</accession>
<evidence type="ECO:0000313" key="3">
    <source>
        <dbReference type="Proteomes" id="UP000292003"/>
    </source>
</evidence>
<dbReference type="Gene3D" id="1.10.287.1060">
    <property type="entry name" value="ESAT-6-like"/>
    <property type="match status" value="1"/>
</dbReference>
<organism evidence="2 3">
    <name type="scientific">Amycolatopsis suaedae</name>
    <dbReference type="NCBI Taxonomy" id="2510978"/>
    <lineage>
        <taxon>Bacteria</taxon>
        <taxon>Bacillati</taxon>
        <taxon>Actinomycetota</taxon>
        <taxon>Actinomycetes</taxon>
        <taxon>Pseudonocardiales</taxon>
        <taxon>Pseudonocardiaceae</taxon>
        <taxon>Amycolatopsis</taxon>
    </lineage>
</organism>
<sequence>MGEIKVDYATIERAAEDCRATEGELAALFDQLKQDLQPLISSWSGDAMTMYEQHQREWDNAFEELKVVLNQIAIALPEIRDGYQATDKGVEGLF</sequence>
<dbReference type="SUPFAM" id="SSF140453">
    <property type="entry name" value="EsxAB dimer-like"/>
    <property type="match status" value="1"/>
</dbReference>
<dbReference type="Proteomes" id="UP000292003">
    <property type="component" value="Unassembled WGS sequence"/>
</dbReference>
<dbReference type="AlphaFoldDB" id="A0A4Q7JA20"/>
<comment type="caution">
    <text evidence="2">The sequence shown here is derived from an EMBL/GenBank/DDBJ whole genome shotgun (WGS) entry which is preliminary data.</text>
</comment>
<dbReference type="Pfam" id="PF06013">
    <property type="entry name" value="WXG100"/>
    <property type="match status" value="1"/>
</dbReference>
<dbReference type="InterPro" id="IPR036689">
    <property type="entry name" value="ESAT-6-like_sf"/>
</dbReference>
<protein>
    <recommendedName>
        <fullName evidence="1">ESAT-6-like protein</fullName>
    </recommendedName>
</protein>
<evidence type="ECO:0000313" key="2">
    <source>
        <dbReference type="EMBL" id="RZQ64087.1"/>
    </source>
</evidence>
<dbReference type="OrthoDB" id="3387628at2"/>
<comment type="similarity">
    <text evidence="1">Belongs to the WXG100 family.</text>
</comment>
<keyword evidence="3" id="KW-1185">Reference proteome</keyword>
<name>A0A4Q7JA20_9PSEU</name>
<dbReference type="RefSeq" id="WP_130474805.1">
    <property type="nucleotide sequence ID" value="NZ_SFCC01000004.1"/>
</dbReference>
<dbReference type="NCBIfam" id="TIGR03930">
    <property type="entry name" value="WXG100_ESAT6"/>
    <property type="match status" value="1"/>
</dbReference>
<evidence type="ECO:0000256" key="1">
    <source>
        <dbReference type="RuleBase" id="RU362001"/>
    </source>
</evidence>
<dbReference type="EMBL" id="SFCC01000004">
    <property type="protein sequence ID" value="RZQ64087.1"/>
    <property type="molecule type" value="Genomic_DNA"/>
</dbReference>
<gene>
    <name evidence="2" type="ORF">EWH70_08805</name>
</gene>
<reference evidence="2 3" key="1">
    <citation type="submission" date="2019-02" db="EMBL/GenBank/DDBJ databases">
        <title>Draft genome sequence of Amycolatopsis sp. 8-3EHSu isolated from roots of Suaeda maritima.</title>
        <authorList>
            <person name="Duangmal K."/>
            <person name="Chantavorakit T."/>
        </authorList>
    </citation>
    <scope>NUCLEOTIDE SEQUENCE [LARGE SCALE GENOMIC DNA]</scope>
    <source>
        <strain evidence="2 3">8-3EHSu</strain>
    </source>
</reference>